<feature type="transmembrane region" description="Helical" evidence="7">
    <location>
        <begin position="74"/>
        <end position="93"/>
    </location>
</feature>
<dbReference type="InterPro" id="IPR045018">
    <property type="entry name" value="Azg-like"/>
</dbReference>
<feature type="transmembrane region" description="Helical" evidence="7">
    <location>
        <begin position="20"/>
        <end position="38"/>
    </location>
</feature>
<feature type="transmembrane region" description="Helical" evidence="7">
    <location>
        <begin position="193"/>
        <end position="217"/>
    </location>
</feature>
<keyword evidence="4 7" id="KW-0812">Transmembrane</keyword>
<evidence type="ECO:0000256" key="5">
    <source>
        <dbReference type="ARBA" id="ARBA00022989"/>
    </source>
</evidence>
<keyword evidence="5 7" id="KW-1133">Transmembrane helix</keyword>
<dbReference type="GO" id="GO:0005345">
    <property type="term" value="F:purine nucleobase transmembrane transporter activity"/>
    <property type="evidence" value="ECO:0007669"/>
    <property type="project" value="TreeGrafter"/>
</dbReference>
<dbReference type="Pfam" id="PF00860">
    <property type="entry name" value="Xan_ur_permease"/>
    <property type="match status" value="1"/>
</dbReference>
<feature type="transmembrane region" description="Helical" evidence="7">
    <location>
        <begin position="50"/>
        <end position="67"/>
    </location>
</feature>
<feature type="transmembrane region" description="Helical" evidence="7">
    <location>
        <begin position="99"/>
        <end position="122"/>
    </location>
</feature>
<dbReference type="AlphaFoldDB" id="A0A401UT59"/>
<sequence>MEKIFKLKKNNTNFKTELTAALTSFFASVYIVVVNASILSDTGMPMDAQIIATVLASLVGCLLVAFISNTPLIIMPGMGVNALFTYTIVRAMGLNYHEALASVVIAGFLFSVVALTQLSEILSTSIPNSLKEAITVGIGLFITFIGLQKGGLIVSSATTLVQLGKLTDPHVLAFLITMIITLCLFLKDIPGAFLISIFLGTITSIAFGIVDLGAIKFGLPNFSAYNDLFFTMNFGKIGTIPFWVATFSLTLVLVFENIGLLHGQVGGMLKQPEKINKALRATAFSTVFCGLLGTSPSVSTVEGAAGIAAGGKTGLTSFLTGLLFLVSLFFIPIITIIPNAAISPILIIIGGLMIKNIINIDFEDFSESFPAFLIIALIPLTYSIVDGIAFGFIVYPLAKIFAKKHKEVSLTMYLVSLIFLIYFVLRGLSL</sequence>
<organism evidence="8 9">
    <name type="scientific">Clostridium tagluense</name>
    <dbReference type="NCBI Taxonomy" id="360422"/>
    <lineage>
        <taxon>Bacteria</taxon>
        <taxon>Bacillati</taxon>
        <taxon>Bacillota</taxon>
        <taxon>Clostridia</taxon>
        <taxon>Eubacteriales</taxon>
        <taxon>Clostridiaceae</taxon>
        <taxon>Clostridium</taxon>
    </lineage>
</organism>
<gene>
    <name evidence="8" type="ORF">Ctaglu_43630</name>
</gene>
<evidence type="ECO:0000256" key="4">
    <source>
        <dbReference type="ARBA" id="ARBA00022692"/>
    </source>
</evidence>
<evidence type="ECO:0000256" key="7">
    <source>
        <dbReference type="SAM" id="Phobius"/>
    </source>
</evidence>
<evidence type="ECO:0000256" key="6">
    <source>
        <dbReference type="ARBA" id="ARBA00023136"/>
    </source>
</evidence>
<dbReference type="GO" id="GO:0005886">
    <property type="term" value="C:plasma membrane"/>
    <property type="evidence" value="ECO:0007669"/>
    <property type="project" value="TreeGrafter"/>
</dbReference>
<accession>A0A401UT59</accession>
<dbReference type="RefSeq" id="WP_125005666.1">
    <property type="nucleotide sequence ID" value="NZ_BHYK01000040.1"/>
</dbReference>
<feature type="transmembrane region" description="Helical" evidence="7">
    <location>
        <begin position="410"/>
        <end position="428"/>
    </location>
</feature>
<proteinExistence type="inferred from homology"/>
<dbReference type="PANTHER" id="PTHR43337">
    <property type="entry name" value="XANTHINE/URACIL PERMEASE C887.17-RELATED"/>
    <property type="match status" value="1"/>
</dbReference>
<name>A0A401UT59_9CLOT</name>
<feature type="transmembrane region" description="Helical" evidence="7">
    <location>
        <begin position="237"/>
        <end position="258"/>
    </location>
</feature>
<dbReference type="EMBL" id="BHYK01000040">
    <property type="protein sequence ID" value="GCD12740.1"/>
    <property type="molecule type" value="Genomic_DNA"/>
</dbReference>
<comment type="subcellular location">
    <subcellularLocation>
        <location evidence="1">Membrane</location>
        <topology evidence="1">Multi-pass membrane protein</topology>
    </subcellularLocation>
</comment>
<dbReference type="PANTHER" id="PTHR43337:SF2">
    <property type="entry name" value="XANTHINE_URACIL PERMEASE"/>
    <property type="match status" value="1"/>
</dbReference>
<keyword evidence="6 7" id="KW-0472">Membrane</keyword>
<evidence type="ECO:0000256" key="2">
    <source>
        <dbReference type="ARBA" id="ARBA00005697"/>
    </source>
</evidence>
<comment type="similarity">
    <text evidence="2">Belongs to the nucleobase:cation symporter-2 (NCS2) (TC 2.A.40) family. Azg-like subfamily.</text>
</comment>
<keyword evidence="3" id="KW-0813">Transport</keyword>
<feature type="transmembrane region" description="Helical" evidence="7">
    <location>
        <begin position="169"/>
        <end position="186"/>
    </location>
</feature>
<dbReference type="Proteomes" id="UP000287872">
    <property type="component" value="Unassembled WGS sequence"/>
</dbReference>
<feature type="transmembrane region" description="Helical" evidence="7">
    <location>
        <begin position="315"/>
        <end position="334"/>
    </location>
</feature>
<feature type="transmembrane region" description="Helical" evidence="7">
    <location>
        <begin position="341"/>
        <end position="358"/>
    </location>
</feature>
<feature type="transmembrane region" description="Helical" evidence="7">
    <location>
        <begin position="370"/>
        <end position="398"/>
    </location>
</feature>
<keyword evidence="9" id="KW-1185">Reference proteome</keyword>
<evidence type="ECO:0000313" key="9">
    <source>
        <dbReference type="Proteomes" id="UP000287872"/>
    </source>
</evidence>
<evidence type="ECO:0000256" key="3">
    <source>
        <dbReference type="ARBA" id="ARBA00022448"/>
    </source>
</evidence>
<reference evidence="8 9" key="1">
    <citation type="submission" date="2018-11" db="EMBL/GenBank/DDBJ databases">
        <title>Genome sequencing and assembly of Clostridium tagluense strain A121.</title>
        <authorList>
            <person name="Murakami T."/>
            <person name="Segawa T."/>
            <person name="Shcherbakova V.A."/>
            <person name="Mori H."/>
            <person name="Yoshimura Y."/>
        </authorList>
    </citation>
    <scope>NUCLEOTIDE SEQUENCE [LARGE SCALE GENOMIC DNA]</scope>
    <source>
        <strain evidence="8 9">A121</strain>
    </source>
</reference>
<evidence type="ECO:0000313" key="8">
    <source>
        <dbReference type="EMBL" id="GCD12740.1"/>
    </source>
</evidence>
<dbReference type="InterPro" id="IPR006043">
    <property type="entry name" value="NCS2"/>
</dbReference>
<feature type="transmembrane region" description="Helical" evidence="7">
    <location>
        <begin position="134"/>
        <end position="157"/>
    </location>
</feature>
<protein>
    <submittedName>
        <fullName evidence="8">Xanthine/uracil permease</fullName>
    </submittedName>
</protein>
<evidence type="ECO:0000256" key="1">
    <source>
        <dbReference type="ARBA" id="ARBA00004141"/>
    </source>
</evidence>
<dbReference type="OrthoDB" id="9808458at2"/>
<comment type="caution">
    <text evidence="8">The sequence shown here is derived from an EMBL/GenBank/DDBJ whole genome shotgun (WGS) entry which is preliminary data.</text>
</comment>